<feature type="domain" description="HTH cro/C1-type" evidence="1">
    <location>
        <begin position="13"/>
        <end position="67"/>
    </location>
</feature>
<dbReference type="Pfam" id="PF13560">
    <property type="entry name" value="HTH_31"/>
    <property type="match status" value="1"/>
</dbReference>
<dbReference type="InterPro" id="IPR001387">
    <property type="entry name" value="Cro/C1-type_HTH"/>
</dbReference>
<dbReference type="Gene3D" id="1.10.260.40">
    <property type="entry name" value="lambda repressor-like DNA-binding domains"/>
    <property type="match status" value="1"/>
</dbReference>
<dbReference type="InterPro" id="IPR011990">
    <property type="entry name" value="TPR-like_helical_dom_sf"/>
</dbReference>
<reference evidence="3" key="1">
    <citation type="journal article" date="2019" name="Int. J. Syst. Evol. Microbiol.">
        <title>The Global Catalogue of Microorganisms (GCM) 10K type strain sequencing project: providing services to taxonomists for standard genome sequencing and annotation.</title>
        <authorList>
            <consortium name="The Broad Institute Genomics Platform"/>
            <consortium name="The Broad Institute Genome Sequencing Center for Infectious Disease"/>
            <person name="Wu L."/>
            <person name="Ma J."/>
        </authorList>
    </citation>
    <scope>NUCLEOTIDE SEQUENCE [LARGE SCALE GENOMIC DNA]</scope>
    <source>
        <strain evidence="3">JCM 17027</strain>
    </source>
</reference>
<dbReference type="Gene3D" id="1.25.40.10">
    <property type="entry name" value="Tetratricopeptide repeat domain"/>
    <property type="match status" value="1"/>
</dbReference>
<protein>
    <submittedName>
        <fullName evidence="2">Helix-turn-helix transcriptional regulator</fullName>
    </submittedName>
</protein>
<accession>A0ABP7PL37</accession>
<name>A0ABP7PL37_9ACTN</name>
<sequence>MPALDDEHTGTRIREQRRLARLSQRALADRLPYSYSLLNQVECGARPATAAFVAAVAHALNIDVTTLTGQPYVTELQRDRLAELVRPIRESLDLYDLGADADLAVRPADQLITSADSLCASVRATHLRAAARALPSAIAELTHTAWATPSTDLWLALASMYRTAHDITVKLGYFDLSAVALDRMAWAAERASDPCLGAVRQYMRALVYYREGEYTIGQRLIASGHSLVDQADTTRESLAVAGQLHLGASVICARAGDEGAVERHLSEARSFAKRTGEASDVHWLSFGPANVALHRMSAAIEMGQYDTALKQAGKVRMPASMPTSRRAHFLIDRARTEMETGRTGKALEHLVEARKAAPEQTRYHPGARETIRGLVHTARRTPDTLTYMAAWVGL</sequence>
<dbReference type="RefSeq" id="WP_345590903.1">
    <property type="nucleotide sequence ID" value="NZ_BAABCQ010000025.1"/>
</dbReference>
<dbReference type="InterPro" id="IPR010982">
    <property type="entry name" value="Lambda_DNA-bd_dom_sf"/>
</dbReference>
<organism evidence="2 3">
    <name type="scientific">Streptomyces marokkonensis</name>
    <dbReference type="NCBI Taxonomy" id="324855"/>
    <lineage>
        <taxon>Bacteria</taxon>
        <taxon>Bacillati</taxon>
        <taxon>Actinomycetota</taxon>
        <taxon>Actinomycetes</taxon>
        <taxon>Kitasatosporales</taxon>
        <taxon>Streptomycetaceae</taxon>
        <taxon>Streptomyces</taxon>
    </lineage>
</organism>
<evidence type="ECO:0000313" key="3">
    <source>
        <dbReference type="Proteomes" id="UP001500034"/>
    </source>
</evidence>
<dbReference type="CDD" id="cd00093">
    <property type="entry name" value="HTH_XRE"/>
    <property type="match status" value="1"/>
</dbReference>
<dbReference type="SUPFAM" id="SSF47413">
    <property type="entry name" value="lambda repressor-like DNA-binding domains"/>
    <property type="match status" value="1"/>
</dbReference>
<evidence type="ECO:0000313" key="2">
    <source>
        <dbReference type="EMBL" id="GAA3967511.1"/>
    </source>
</evidence>
<dbReference type="SMART" id="SM00530">
    <property type="entry name" value="HTH_XRE"/>
    <property type="match status" value="1"/>
</dbReference>
<dbReference type="Proteomes" id="UP001500034">
    <property type="component" value="Unassembled WGS sequence"/>
</dbReference>
<evidence type="ECO:0000259" key="1">
    <source>
        <dbReference type="PROSITE" id="PS50943"/>
    </source>
</evidence>
<comment type="caution">
    <text evidence="2">The sequence shown here is derived from an EMBL/GenBank/DDBJ whole genome shotgun (WGS) entry which is preliminary data.</text>
</comment>
<keyword evidence="3" id="KW-1185">Reference proteome</keyword>
<dbReference type="EMBL" id="BAABCQ010000025">
    <property type="protein sequence ID" value="GAA3967511.1"/>
    <property type="molecule type" value="Genomic_DNA"/>
</dbReference>
<dbReference type="PROSITE" id="PS50943">
    <property type="entry name" value="HTH_CROC1"/>
    <property type="match status" value="1"/>
</dbReference>
<gene>
    <name evidence="2" type="ORF">GCM10022384_18720</name>
</gene>
<proteinExistence type="predicted"/>